<feature type="transmembrane region" description="Helical" evidence="7">
    <location>
        <begin position="148"/>
        <end position="167"/>
    </location>
</feature>
<feature type="transmembrane region" description="Helical" evidence="7">
    <location>
        <begin position="533"/>
        <end position="553"/>
    </location>
</feature>
<name>A0A024GSN7_9STRA</name>
<dbReference type="InterPro" id="IPR000109">
    <property type="entry name" value="POT_fam"/>
</dbReference>
<protein>
    <recommendedName>
        <fullName evidence="10">Major facilitator superfamily (MFS) profile domain-containing protein</fullName>
    </recommendedName>
</protein>
<feature type="transmembrane region" description="Helical" evidence="7">
    <location>
        <begin position="608"/>
        <end position="627"/>
    </location>
</feature>
<evidence type="ECO:0000256" key="7">
    <source>
        <dbReference type="SAM" id="Phobius"/>
    </source>
</evidence>
<evidence type="ECO:0000256" key="5">
    <source>
        <dbReference type="ARBA" id="ARBA00023136"/>
    </source>
</evidence>
<comment type="caution">
    <text evidence="8">The sequence shown here is derived from an EMBL/GenBank/DDBJ whole genome shotgun (WGS) entry which is preliminary data.</text>
</comment>
<comment type="subcellular location">
    <subcellularLocation>
        <location evidence="1">Membrane</location>
        <topology evidence="1">Multi-pass membrane protein</topology>
    </subcellularLocation>
</comment>
<evidence type="ECO:0000313" key="8">
    <source>
        <dbReference type="EMBL" id="CCI49368.1"/>
    </source>
</evidence>
<gene>
    <name evidence="8" type="ORF">BN9_106820</name>
</gene>
<proteinExistence type="inferred from homology"/>
<feature type="transmembrane region" description="Helical" evidence="7">
    <location>
        <begin position="225"/>
        <end position="246"/>
    </location>
</feature>
<comment type="similarity">
    <text evidence="2">Belongs to the major facilitator superfamily. Proton-dependent oligopeptide transporter (POT/PTR) (TC 2.A.17) family.</text>
</comment>
<organism evidence="8 9">
    <name type="scientific">Albugo candida</name>
    <dbReference type="NCBI Taxonomy" id="65357"/>
    <lineage>
        <taxon>Eukaryota</taxon>
        <taxon>Sar</taxon>
        <taxon>Stramenopiles</taxon>
        <taxon>Oomycota</taxon>
        <taxon>Peronosporomycetes</taxon>
        <taxon>Albuginales</taxon>
        <taxon>Albuginaceae</taxon>
        <taxon>Albugo</taxon>
    </lineage>
</organism>
<feature type="compositionally biased region" description="Polar residues" evidence="6">
    <location>
        <begin position="1"/>
        <end position="20"/>
    </location>
</feature>
<dbReference type="OrthoDB" id="8904098at2759"/>
<dbReference type="Proteomes" id="UP000053237">
    <property type="component" value="Unassembled WGS sequence"/>
</dbReference>
<keyword evidence="3 7" id="KW-0812">Transmembrane</keyword>
<evidence type="ECO:0000256" key="6">
    <source>
        <dbReference type="SAM" id="MobiDB-lite"/>
    </source>
</evidence>
<keyword evidence="9" id="KW-1185">Reference proteome</keyword>
<feature type="region of interest" description="Disordered" evidence="6">
    <location>
        <begin position="1"/>
        <end position="29"/>
    </location>
</feature>
<evidence type="ECO:0000313" key="9">
    <source>
        <dbReference type="Proteomes" id="UP000053237"/>
    </source>
</evidence>
<accession>A0A024GSN7</accession>
<dbReference type="Gene3D" id="1.20.1250.20">
    <property type="entry name" value="MFS general substrate transporter like domains"/>
    <property type="match status" value="1"/>
</dbReference>
<feature type="transmembrane region" description="Helical" evidence="7">
    <location>
        <begin position="312"/>
        <end position="333"/>
    </location>
</feature>
<evidence type="ECO:0000256" key="4">
    <source>
        <dbReference type="ARBA" id="ARBA00022989"/>
    </source>
</evidence>
<feature type="transmembrane region" description="Helical" evidence="7">
    <location>
        <begin position="476"/>
        <end position="496"/>
    </location>
</feature>
<evidence type="ECO:0000256" key="2">
    <source>
        <dbReference type="ARBA" id="ARBA00005982"/>
    </source>
</evidence>
<reference evidence="8 9" key="1">
    <citation type="submission" date="2012-05" db="EMBL/GenBank/DDBJ databases">
        <title>Recombination and specialization in a pathogen metapopulation.</title>
        <authorList>
            <person name="Gardiner A."/>
            <person name="Kemen E."/>
            <person name="Schultz-Larsen T."/>
            <person name="MacLean D."/>
            <person name="Van Oosterhout C."/>
            <person name="Jones J.D.G."/>
        </authorList>
    </citation>
    <scope>NUCLEOTIDE SEQUENCE [LARGE SCALE GENOMIC DNA]</scope>
    <source>
        <strain evidence="8 9">Ac Nc2</strain>
    </source>
</reference>
<feature type="transmembrane region" description="Helical" evidence="7">
    <location>
        <begin position="574"/>
        <end position="596"/>
    </location>
</feature>
<evidence type="ECO:0000256" key="3">
    <source>
        <dbReference type="ARBA" id="ARBA00022692"/>
    </source>
</evidence>
<dbReference type="EMBL" id="CAIX01000293">
    <property type="protein sequence ID" value="CCI49368.1"/>
    <property type="molecule type" value="Genomic_DNA"/>
</dbReference>
<keyword evidence="4 7" id="KW-1133">Transmembrane helix</keyword>
<evidence type="ECO:0008006" key="10">
    <source>
        <dbReference type="Google" id="ProtNLM"/>
    </source>
</evidence>
<dbReference type="PANTHER" id="PTHR11654">
    <property type="entry name" value="OLIGOPEPTIDE TRANSPORTER-RELATED"/>
    <property type="match status" value="1"/>
</dbReference>
<feature type="transmembrane region" description="Helical" evidence="7">
    <location>
        <begin position="258"/>
        <end position="277"/>
    </location>
</feature>
<dbReference type="AlphaFoldDB" id="A0A024GSN7"/>
<dbReference type="GO" id="GO:0022857">
    <property type="term" value="F:transmembrane transporter activity"/>
    <property type="evidence" value="ECO:0007669"/>
    <property type="project" value="InterPro"/>
</dbReference>
<keyword evidence="5 7" id="KW-0472">Membrane</keyword>
<dbReference type="InParanoid" id="A0A024GSN7"/>
<dbReference type="SUPFAM" id="SSF103473">
    <property type="entry name" value="MFS general substrate transporter"/>
    <property type="match status" value="1"/>
</dbReference>
<evidence type="ECO:0000256" key="1">
    <source>
        <dbReference type="ARBA" id="ARBA00004141"/>
    </source>
</evidence>
<feature type="transmembrane region" description="Helical" evidence="7">
    <location>
        <begin position="339"/>
        <end position="359"/>
    </location>
</feature>
<sequence>MHSQSLKSPLPNEHSSNLTESHGPETHEPEAFGPISTILRLDDSFECGRLNPHRIEQSIMIQPPPVKSRQCEYNNILLHVCSFILILEFAERLSYYGINQGLKNFIDKFGWSQVASNAIKSTWTSICYLSPILGGYIADEKWGRFKTLIVFGVWYTVGIYIVSISALPEVMEYPQLANWMCHCGLFAGVAIGTGAIKANVITFGADQFNIHIPSQVVQQHHYFKYFYSLINLGAIFSYGYLSVLCVQGAHTISPKYGYFATFFVCGTMVVIAYLMFYLASPRYNYYATQTSALTELWYMIRGNCEYSFEARQLLYGLIAFVLALMLNIVAAFLTDSYSSGHYLSYIVVVCIVYAMYTWIRYGRNASYMDKSMASNGGKYNDEVIEEIKQLVRVLPFACFMIFWECAYDQLDANFQSITQQCDLRVGAKSIVDAHADQVPGALLGIIDPITIILFIPALDTVFYPCYTRLFGRPPSAYGKVLVGLIIATFAMVWTGVFEVLRRDSGILTTFDPETDEVVPILDQALLQPMNHMYWAYAIPHYLLIGIAECLINVTAYELLYREVPLHLKSACQTIHLLTVAIGSNLTSSFTILFQAHFPQNLNNGNLEYMYYTLGALGLVNIVFYITFMKQMTFGMNRTDDATSFEITCSFHADELGIDYDHIGTCKPHHCAKAQAGESFESEVMGNHNNIIHSRDGDALGQYNAIWQSSL</sequence>
<dbReference type="GO" id="GO:0016020">
    <property type="term" value="C:membrane"/>
    <property type="evidence" value="ECO:0007669"/>
    <property type="project" value="UniProtKB-SubCell"/>
</dbReference>
<dbReference type="InterPro" id="IPR036259">
    <property type="entry name" value="MFS_trans_sf"/>
</dbReference>
<dbReference type="Pfam" id="PF00854">
    <property type="entry name" value="PTR2"/>
    <property type="match status" value="1"/>
</dbReference>